<evidence type="ECO:0000313" key="1">
    <source>
        <dbReference type="EMBL" id="AIE83986.1"/>
    </source>
</evidence>
<reference evidence="1 2" key="1">
    <citation type="journal article" date="2014" name="PLoS ONE">
        <title>The first complete genome sequence of the class fimbriimonadia in the phylum armatimonadetes.</title>
        <authorList>
            <person name="Hu Z.Y."/>
            <person name="Wang Y.Z."/>
            <person name="Im W.T."/>
            <person name="Wang S.Y."/>
            <person name="Zhao G.P."/>
            <person name="Zheng H.J."/>
            <person name="Quan Z.X."/>
        </authorList>
    </citation>
    <scope>NUCLEOTIDE SEQUENCE [LARGE SCALE GENOMIC DNA]</scope>
    <source>
        <strain evidence="1">Gsoil 348</strain>
    </source>
</reference>
<dbReference type="RefSeq" id="WP_038472413.1">
    <property type="nucleotide sequence ID" value="NZ_CP007139.1"/>
</dbReference>
<dbReference type="Proteomes" id="UP000027982">
    <property type="component" value="Chromosome"/>
</dbReference>
<keyword evidence="2" id="KW-1185">Reference proteome</keyword>
<protein>
    <submittedName>
        <fullName evidence="1">NoeA host specific nodulation protein</fullName>
    </submittedName>
</protein>
<dbReference type="HOGENOM" id="CLU_047692_0_0_0"/>
<dbReference type="SUPFAM" id="SSF53335">
    <property type="entry name" value="S-adenosyl-L-methionine-dependent methyltransferases"/>
    <property type="match status" value="1"/>
</dbReference>
<accession>A0A068NKH0</accession>
<dbReference type="OrthoDB" id="9765084at2"/>
<dbReference type="Gene3D" id="3.40.50.150">
    <property type="entry name" value="Vaccinia Virus protein VP39"/>
    <property type="match status" value="1"/>
</dbReference>
<dbReference type="InterPro" id="IPR029063">
    <property type="entry name" value="SAM-dependent_MTases_sf"/>
</dbReference>
<dbReference type="AlphaFoldDB" id="A0A068NKH0"/>
<evidence type="ECO:0000313" key="2">
    <source>
        <dbReference type="Proteomes" id="UP000027982"/>
    </source>
</evidence>
<sequence length="456" mass="50637">MPRTRLSSSFRDPSGFVFREGDTLLRAVSPSYLPHLGHLTNSGLYADLVKANLLIPHEELVTSTSEAGVLLKPEPVKFISYPYEWSFGQLKDAALTTLEIQRRALGFGMWLKDASAYNIQRHGGRSLLIDTLSFELYEEGAPWPAYRQFCEHFLAPLALMGLVDIRLGRLQREYIDGIPLDLASRLVPAMTKLNVGLAIHLHAHARAQVAHAGAGTNTNSGRVAKNGLLAIVDSLRTTVERLDWKPKGTPWADYYSDTNYGEEAFAEKRRLVSQMLESIEPKPESVWDLGANTGEFSLLATDRGIDTVSWDIDPGAVERNYRKNRSNDRLYPLLQDLTNPSPGLGWGNRERDGLAGRSPAGAIMALALVHHLAIGNNVPLSEVAGYFAELAPWAIVEFVPKSDSQVQRLLSTRKDIYADYSAAGFEEAFCEPFDIVKRAPISGSDRTLYLLKRRTD</sequence>
<gene>
    <name evidence="1" type="ORF">OP10G_0618</name>
</gene>
<organism evidence="1 2">
    <name type="scientific">Fimbriimonas ginsengisoli Gsoil 348</name>
    <dbReference type="NCBI Taxonomy" id="661478"/>
    <lineage>
        <taxon>Bacteria</taxon>
        <taxon>Bacillati</taxon>
        <taxon>Armatimonadota</taxon>
        <taxon>Fimbriimonadia</taxon>
        <taxon>Fimbriimonadales</taxon>
        <taxon>Fimbriimonadaceae</taxon>
        <taxon>Fimbriimonas</taxon>
    </lineage>
</organism>
<name>A0A068NKH0_FIMGI</name>
<dbReference type="KEGG" id="fgi:OP10G_0618"/>
<dbReference type="EMBL" id="CP007139">
    <property type="protein sequence ID" value="AIE83986.1"/>
    <property type="molecule type" value="Genomic_DNA"/>
</dbReference>
<proteinExistence type="predicted"/>
<dbReference type="eggNOG" id="COG2242">
    <property type="taxonomic scope" value="Bacteria"/>
</dbReference>
<dbReference type="STRING" id="661478.OP10G_0618"/>